<keyword evidence="4" id="KW-1185">Reference proteome</keyword>
<dbReference type="Pfam" id="PF13411">
    <property type="entry name" value="MerR_1"/>
    <property type="match status" value="1"/>
</dbReference>
<keyword evidence="1" id="KW-0238">DNA-binding</keyword>
<dbReference type="EMBL" id="CP065938">
    <property type="protein sequence ID" value="UWX05798.1"/>
    <property type="molecule type" value="Genomic_DNA"/>
</dbReference>
<dbReference type="RefSeq" id="WP_334315388.1">
    <property type="nucleotide sequence ID" value="NZ_CP065938.1"/>
</dbReference>
<dbReference type="PANTHER" id="PTHR30204:SF15">
    <property type="entry name" value="BLL5018 PROTEIN"/>
    <property type="match status" value="1"/>
</dbReference>
<evidence type="ECO:0000259" key="2">
    <source>
        <dbReference type="PROSITE" id="PS50937"/>
    </source>
</evidence>
<evidence type="ECO:0000256" key="1">
    <source>
        <dbReference type="ARBA" id="ARBA00023125"/>
    </source>
</evidence>
<accession>A0ABY5Y3I0</accession>
<organism evidence="3 4">
    <name type="scientific">Taurinivorans muris</name>
    <dbReference type="NCBI Taxonomy" id="2787751"/>
    <lineage>
        <taxon>Bacteria</taxon>
        <taxon>Pseudomonadati</taxon>
        <taxon>Thermodesulfobacteriota</taxon>
        <taxon>Desulfovibrionia</taxon>
        <taxon>Desulfovibrionales</taxon>
        <taxon>Desulfovibrionaceae</taxon>
        <taxon>Taurinivorans</taxon>
    </lineage>
</organism>
<dbReference type="InterPro" id="IPR047057">
    <property type="entry name" value="MerR_fam"/>
</dbReference>
<dbReference type="SUPFAM" id="SSF46955">
    <property type="entry name" value="Putative DNA-binding domain"/>
    <property type="match status" value="1"/>
</dbReference>
<dbReference type="PANTHER" id="PTHR30204">
    <property type="entry name" value="REDOX-CYCLING DRUG-SENSING TRANSCRIPTIONAL ACTIVATOR SOXR"/>
    <property type="match status" value="1"/>
</dbReference>
<dbReference type="CDD" id="cd04765">
    <property type="entry name" value="HTH_MlrA-like_sg2"/>
    <property type="match status" value="1"/>
</dbReference>
<dbReference type="PROSITE" id="PS50937">
    <property type="entry name" value="HTH_MERR_2"/>
    <property type="match status" value="1"/>
</dbReference>
<dbReference type="InterPro" id="IPR000551">
    <property type="entry name" value="MerR-type_HTH_dom"/>
</dbReference>
<gene>
    <name evidence="3" type="ORF">JBF11_00250</name>
</gene>
<proteinExistence type="predicted"/>
<evidence type="ECO:0000313" key="4">
    <source>
        <dbReference type="Proteomes" id="UP001058120"/>
    </source>
</evidence>
<name>A0ABY5Y3I0_9BACT</name>
<dbReference type="SMART" id="SM00422">
    <property type="entry name" value="HTH_MERR"/>
    <property type="match status" value="1"/>
</dbReference>
<evidence type="ECO:0000313" key="3">
    <source>
        <dbReference type="EMBL" id="UWX05798.1"/>
    </source>
</evidence>
<dbReference type="Gene3D" id="1.10.1660.10">
    <property type="match status" value="1"/>
</dbReference>
<protein>
    <submittedName>
        <fullName evidence="3">MerR family transcriptional regulator</fullName>
    </submittedName>
</protein>
<reference evidence="3" key="1">
    <citation type="submission" date="2020-12" db="EMBL/GenBank/DDBJ databases">
        <title>Taurinivorans muris gen. nov., sp. nov., fundamental and realized metabolic niche of a ubiquitous sulfidogenic bacterium in the murine intestine.</title>
        <authorList>
            <person name="Ye H."/>
            <person name="Hanson B.T."/>
            <person name="Loy A."/>
        </authorList>
    </citation>
    <scope>NUCLEOTIDE SEQUENCE</scope>
    <source>
        <strain evidence="3">LT0009</strain>
    </source>
</reference>
<dbReference type="InterPro" id="IPR009061">
    <property type="entry name" value="DNA-bd_dom_put_sf"/>
</dbReference>
<feature type="domain" description="HTH merR-type" evidence="2">
    <location>
        <begin position="4"/>
        <end position="74"/>
    </location>
</feature>
<dbReference type="Proteomes" id="UP001058120">
    <property type="component" value="Chromosome"/>
</dbReference>
<sequence length="128" mass="14873">MARVYRIGEAAKILNVKTSVLRFWESEFPQIRPKRTETGQRYYSEKDMHILQKIHTLLYQEGMTINGAKRVLKGSNEPLVDEITLPLEQNTLIPSGFPLEKSGSQYKETLHEIFCELKQLHTILNSNR</sequence>